<dbReference type="PANTHER" id="PTHR36819:SF1">
    <property type="entry name" value="REGULATOR OF PHOSPHOLIPASE D SRF1"/>
    <property type="match status" value="1"/>
</dbReference>
<feature type="region of interest" description="Disordered" evidence="1">
    <location>
        <begin position="1"/>
        <end position="46"/>
    </location>
</feature>
<evidence type="ECO:0008006" key="5">
    <source>
        <dbReference type="Google" id="ProtNLM"/>
    </source>
</evidence>
<feature type="compositionally biased region" description="Basic and acidic residues" evidence="1">
    <location>
        <begin position="1"/>
        <end position="19"/>
    </location>
</feature>
<keyword evidence="2" id="KW-1133">Transmembrane helix</keyword>
<dbReference type="GO" id="GO:0000324">
    <property type="term" value="C:fungal-type vacuole"/>
    <property type="evidence" value="ECO:0007669"/>
    <property type="project" value="TreeGrafter"/>
</dbReference>
<sequence>MLNQLRRSEKQPELPRTSEEQLSSPVQPPETGGSYFPDPPQRQTTQQLRLQIPRNANSFTLAQSKTPGWSTPWAPSRPNRAYLRAGNALGSPSAFDELPDEKHGEEMSSWKRRRRGVRNFVLTNGYVPLMIRLLNFSFTTATLGVAIRLRHIEITNNLLGAVGSSPILAIIFSPLTLAHVLIAIYLEYFGRPLGLWRTSGKLAHTLSEVLFICIWSGSFSVAVDNYFTSPLLCTPANLNAWWNHLPPQGTPIVGTGRHEGGVADLICDDQLAIVFLEFVGLCLYCGSLVISLYRIFEKVKIHTTANNRSYA</sequence>
<organism evidence="3 4">
    <name type="scientific">Exidia glandulosa HHB12029</name>
    <dbReference type="NCBI Taxonomy" id="1314781"/>
    <lineage>
        <taxon>Eukaryota</taxon>
        <taxon>Fungi</taxon>
        <taxon>Dikarya</taxon>
        <taxon>Basidiomycota</taxon>
        <taxon>Agaricomycotina</taxon>
        <taxon>Agaricomycetes</taxon>
        <taxon>Auriculariales</taxon>
        <taxon>Exidiaceae</taxon>
        <taxon>Exidia</taxon>
    </lineage>
</organism>
<dbReference type="PANTHER" id="PTHR36819">
    <property type="entry name" value="REGULATOR OF PHOSPHOLIPASE D SRF1"/>
    <property type="match status" value="1"/>
</dbReference>
<name>A0A165IK49_EXIGL</name>
<dbReference type="OrthoDB" id="1436450at2759"/>
<protein>
    <recommendedName>
        <fullName evidence="5">MARVEL domain-containing protein</fullName>
    </recommendedName>
</protein>
<keyword evidence="2" id="KW-0472">Membrane</keyword>
<evidence type="ECO:0000313" key="3">
    <source>
        <dbReference type="EMBL" id="KZV93515.1"/>
    </source>
</evidence>
<proteinExistence type="predicted"/>
<evidence type="ECO:0000256" key="1">
    <source>
        <dbReference type="SAM" id="MobiDB-lite"/>
    </source>
</evidence>
<accession>A0A165IK49</accession>
<feature type="transmembrane region" description="Helical" evidence="2">
    <location>
        <begin position="121"/>
        <end position="147"/>
    </location>
</feature>
<dbReference type="Proteomes" id="UP000077266">
    <property type="component" value="Unassembled WGS sequence"/>
</dbReference>
<feature type="transmembrane region" description="Helical" evidence="2">
    <location>
        <begin position="167"/>
        <end position="190"/>
    </location>
</feature>
<dbReference type="InParanoid" id="A0A165IK49"/>
<feature type="transmembrane region" description="Helical" evidence="2">
    <location>
        <begin position="202"/>
        <end position="222"/>
    </location>
</feature>
<dbReference type="AlphaFoldDB" id="A0A165IK49"/>
<reference evidence="3 4" key="1">
    <citation type="journal article" date="2016" name="Mol. Biol. Evol.">
        <title>Comparative Genomics of Early-Diverging Mushroom-Forming Fungi Provides Insights into the Origins of Lignocellulose Decay Capabilities.</title>
        <authorList>
            <person name="Nagy L.G."/>
            <person name="Riley R."/>
            <person name="Tritt A."/>
            <person name="Adam C."/>
            <person name="Daum C."/>
            <person name="Floudas D."/>
            <person name="Sun H."/>
            <person name="Yadav J.S."/>
            <person name="Pangilinan J."/>
            <person name="Larsson K.H."/>
            <person name="Matsuura K."/>
            <person name="Barry K."/>
            <person name="Labutti K."/>
            <person name="Kuo R."/>
            <person name="Ohm R.A."/>
            <person name="Bhattacharya S.S."/>
            <person name="Shirouzu T."/>
            <person name="Yoshinaga Y."/>
            <person name="Martin F.M."/>
            <person name="Grigoriev I.V."/>
            <person name="Hibbett D.S."/>
        </authorList>
    </citation>
    <scope>NUCLEOTIDE SEQUENCE [LARGE SCALE GENOMIC DNA]</scope>
    <source>
        <strain evidence="3 4">HHB12029</strain>
    </source>
</reference>
<feature type="transmembrane region" description="Helical" evidence="2">
    <location>
        <begin position="271"/>
        <end position="293"/>
    </location>
</feature>
<evidence type="ECO:0000256" key="2">
    <source>
        <dbReference type="SAM" id="Phobius"/>
    </source>
</evidence>
<evidence type="ECO:0000313" key="4">
    <source>
        <dbReference type="Proteomes" id="UP000077266"/>
    </source>
</evidence>
<keyword evidence="4" id="KW-1185">Reference proteome</keyword>
<dbReference type="EMBL" id="KV425989">
    <property type="protein sequence ID" value="KZV93515.1"/>
    <property type="molecule type" value="Genomic_DNA"/>
</dbReference>
<dbReference type="GO" id="GO:0071944">
    <property type="term" value="C:cell periphery"/>
    <property type="evidence" value="ECO:0007669"/>
    <property type="project" value="TreeGrafter"/>
</dbReference>
<dbReference type="InterPro" id="IPR037737">
    <property type="entry name" value="Srf1"/>
</dbReference>
<gene>
    <name evidence="3" type="ORF">EXIGLDRAFT_612872</name>
</gene>
<keyword evidence="2" id="KW-0812">Transmembrane</keyword>